<dbReference type="EMBL" id="CP124550">
    <property type="protein sequence ID" value="WIO46264.1"/>
    <property type="molecule type" value="Genomic_DNA"/>
</dbReference>
<dbReference type="Proteomes" id="UP001177295">
    <property type="component" value="Chromosome"/>
</dbReference>
<sequence>MRKRCEIESIVSCACNRNMQKDVIYIDVEDDITAIIGKIKAAEHEIVALVPPKRTGAIQSAVNLKLVQRAAERAGKHVVIISNNAALTALAGAAHIPVAKNLQSRPEIAEVPALKVDEDDDIIDGSAQGDDPKKPESIDSIESENATANPSSDKKVSPADAKNGKKKLPSIPDFNKFRKKFFLILAGVALLIGGGIWAFVIAPHATIAITAQTSQVAVNTQVKASDTAATSLSEGTIKTTTKASETPVSKTIPATGTKDVGTKATGTIRVTPTRETISDIVDHDVTVAAGSEVSSSSGAKYRLDSALTFSYDTLRTTRNGVTVGVTAVENGSKYNGASGSAKGLSGFEASFTASTSGGTDKTVTVVQQSDIDSATANLVSDAEKDAAKKALQSQFGKDATVIDASFVVNTSGVSIPAAGTEAPDGKAAIGGAIKYSLKAIIKADLNTFLDAYFKQQIDGKNNQKVYSNGVSSVSLTNVTIAGETVTAKLTANGKIGPKIDEAAIKEYVKGKRIGEVQEYVKAIDGVKSVDVNFSPFWVHTVPGDTKKITVKFVVDE</sequence>
<protein>
    <submittedName>
        <fullName evidence="3">Baseplate J domain-containing protein</fullName>
    </submittedName>
</protein>
<accession>A0ABY8X016</accession>
<feature type="transmembrane region" description="Helical" evidence="2">
    <location>
        <begin position="181"/>
        <end position="202"/>
    </location>
</feature>
<organism evidence="3 4">
    <name type="scientific">Candidatus Southlakia epibionticum</name>
    <dbReference type="NCBI Taxonomy" id="3043284"/>
    <lineage>
        <taxon>Bacteria</taxon>
        <taxon>Candidatus Saccharimonadota</taxon>
        <taxon>Candidatus Saccharimonadia</taxon>
        <taxon>Candidatus Saccharimonadales</taxon>
        <taxon>Candidatus Saccharimonadaceae</taxon>
        <taxon>Candidatus Southlakia</taxon>
    </lineage>
</organism>
<evidence type="ECO:0000313" key="4">
    <source>
        <dbReference type="Proteomes" id="UP001177295"/>
    </source>
</evidence>
<evidence type="ECO:0000256" key="2">
    <source>
        <dbReference type="SAM" id="Phobius"/>
    </source>
</evidence>
<name>A0ABY8X016_9BACT</name>
<evidence type="ECO:0000256" key="1">
    <source>
        <dbReference type="SAM" id="MobiDB-lite"/>
    </source>
</evidence>
<keyword evidence="4" id="KW-1185">Reference proteome</keyword>
<keyword evidence="2" id="KW-0472">Membrane</keyword>
<reference evidence="3 4" key="1">
    <citation type="journal article" date="2023" name="Cell">
        <title>Genetic manipulation of Patescibacteria provides mechanistic insights into microbial dark matter and the epibiotic lifestyle.</title>
        <authorList>
            <person name="Wang Y."/>
            <person name="Gallagher L.A."/>
            <person name="Andrade P.A."/>
            <person name="Liu A."/>
            <person name="Humphreys I.R."/>
            <person name="Turkarslan S."/>
            <person name="Cutler K.J."/>
            <person name="Arrieta-Ortiz M.L."/>
            <person name="Li Y."/>
            <person name="Radey M.C."/>
            <person name="McLean J.S."/>
            <person name="Cong Q."/>
            <person name="Baker D."/>
            <person name="Baliga N.S."/>
            <person name="Peterson S.B."/>
            <person name="Mougous J.D."/>
        </authorList>
    </citation>
    <scope>NUCLEOTIDE SEQUENCE [LARGE SCALE GENOMIC DNA]</scope>
    <source>
        <strain evidence="3 4">ML1</strain>
    </source>
</reference>
<evidence type="ECO:0000313" key="3">
    <source>
        <dbReference type="EMBL" id="WIO46264.1"/>
    </source>
</evidence>
<gene>
    <name evidence="3" type="ORF">SEML1_0655</name>
</gene>
<feature type="region of interest" description="Disordered" evidence="1">
    <location>
        <begin position="120"/>
        <end position="168"/>
    </location>
</feature>
<keyword evidence="2" id="KW-0812">Transmembrane</keyword>
<keyword evidence="2" id="KW-1133">Transmembrane helix</keyword>
<proteinExistence type="predicted"/>